<feature type="region of interest" description="Disordered" evidence="1">
    <location>
        <begin position="241"/>
        <end position="264"/>
    </location>
</feature>
<feature type="region of interest" description="Disordered" evidence="1">
    <location>
        <begin position="160"/>
        <end position="182"/>
    </location>
</feature>
<proteinExistence type="predicted"/>
<dbReference type="Proteomes" id="UP000886653">
    <property type="component" value="Unassembled WGS sequence"/>
</dbReference>
<feature type="compositionally biased region" description="Basic residues" evidence="1">
    <location>
        <begin position="195"/>
        <end position="205"/>
    </location>
</feature>
<evidence type="ECO:0000313" key="3">
    <source>
        <dbReference type="Proteomes" id="UP000886653"/>
    </source>
</evidence>
<feature type="compositionally biased region" description="Low complexity" evidence="1">
    <location>
        <begin position="102"/>
        <end position="126"/>
    </location>
</feature>
<comment type="caution">
    <text evidence="2">The sequence shown here is derived from an EMBL/GenBank/DDBJ whole genome shotgun (WGS) entry which is preliminary data.</text>
</comment>
<protein>
    <submittedName>
        <fullName evidence="2">Uncharacterized protein</fullName>
    </submittedName>
</protein>
<evidence type="ECO:0000313" key="2">
    <source>
        <dbReference type="EMBL" id="KAG0147981.1"/>
    </source>
</evidence>
<dbReference type="EMBL" id="MU167242">
    <property type="protein sequence ID" value="KAG0147981.1"/>
    <property type="molecule type" value="Genomic_DNA"/>
</dbReference>
<feature type="region of interest" description="Disordered" evidence="1">
    <location>
        <begin position="195"/>
        <end position="228"/>
    </location>
</feature>
<gene>
    <name evidence="2" type="ORF">CROQUDRAFT_655580</name>
</gene>
<keyword evidence="3" id="KW-1185">Reference proteome</keyword>
<evidence type="ECO:0000256" key="1">
    <source>
        <dbReference type="SAM" id="MobiDB-lite"/>
    </source>
</evidence>
<dbReference type="CDD" id="cd18724">
    <property type="entry name" value="PIN_LabA-like"/>
    <property type="match status" value="1"/>
</dbReference>
<dbReference type="OrthoDB" id="5590473at2759"/>
<feature type="region of interest" description="Disordered" evidence="1">
    <location>
        <begin position="96"/>
        <end position="132"/>
    </location>
</feature>
<name>A0A9P6TD15_9BASI</name>
<organism evidence="2 3">
    <name type="scientific">Cronartium quercuum f. sp. fusiforme G11</name>
    <dbReference type="NCBI Taxonomy" id="708437"/>
    <lineage>
        <taxon>Eukaryota</taxon>
        <taxon>Fungi</taxon>
        <taxon>Dikarya</taxon>
        <taxon>Basidiomycota</taxon>
        <taxon>Pucciniomycotina</taxon>
        <taxon>Pucciniomycetes</taxon>
        <taxon>Pucciniales</taxon>
        <taxon>Coleosporiaceae</taxon>
        <taxon>Cronartium</taxon>
    </lineage>
</organism>
<sequence length="711" mass="80254">MAGPITFLNLNSFNSFSSSSQDSSTCPNSFPSTPSPTHLKCITTTMKLKNQTELKISFPTKNQLCSQTHQHQPSNPIQTLSNQQILHKTIARPLPTPLKIIPSTSNPSTSSTPSNSQHHSSSTSSHNHSKPAKQLGTFTDAFDFLASQKIYWQSRANHLSAHLSSPSPTPQNSPDQLEPNQLHFTRIRTRRAIKSIKTRRTRHQKVNPSNPLQPNSNHQSNSRNRRYRSRQKISNLVTSINHDQQHQAASSTTTKPPSNLSTIDTYLTDGLQPILPSPPHQLHHSMISDQTHPPQVPKFKRGLAAQAASELLQYAAAPLHMASLLHYESPIPYYYGDIPRNYVAPTLHQPRLGIGRGGLHHSHSLPLDRHRHSISTFSFSHSFSTAPPHHHPTLSRDLNLCQTSHHQSSIRPSTSPTSFNSIELPLTFTEKSILLENKLSQLKQYNENRPTFIFIDHSNVIWSFLKCLNLTRPNLDVKDESKFQRFGNSQRPKLRLDYNTLFKIIQRNRNYILRKYIVASNPVYQPDMIQYWESMGYEIAILDPVVNRNPTTKRVSSSASKLNHRSSIVEGVLKRNSCTDSDSDPSSPYFLPSSSNVPLRYKEQAVDEVIQLNMIDTVMEFDWKGLNDSRPRPILTLVSGDANAGEYSKSGFSGWVVRCLKLGWDVEIIGFKRSISNRWLQIEEVGRIHGSGKLTVFTLDEFIDELVADVA</sequence>
<reference evidence="2" key="1">
    <citation type="submission" date="2013-11" db="EMBL/GenBank/DDBJ databases">
        <title>Genome sequence of the fusiform rust pathogen reveals effectors for host alternation and coevolution with pine.</title>
        <authorList>
            <consortium name="DOE Joint Genome Institute"/>
            <person name="Smith K."/>
            <person name="Pendleton A."/>
            <person name="Kubisiak T."/>
            <person name="Anderson C."/>
            <person name="Salamov A."/>
            <person name="Aerts A."/>
            <person name="Riley R."/>
            <person name="Clum A."/>
            <person name="Lindquist E."/>
            <person name="Ence D."/>
            <person name="Campbell M."/>
            <person name="Kronenberg Z."/>
            <person name="Feau N."/>
            <person name="Dhillon B."/>
            <person name="Hamelin R."/>
            <person name="Burleigh J."/>
            <person name="Smith J."/>
            <person name="Yandell M."/>
            <person name="Nelson C."/>
            <person name="Grigoriev I."/>
            <person name="Davis J."/>
        </authorList>
    </citation>
    <scope>NUCLEOTIDE SEQUENCE</scope>
    <source>
        <strain evidence="2">G11</strain>
    </source>
</reference>
<accession>A0A9P6TD15</accession>
<dbReference type="AlphaFoldDB" id="A0A9P6TD15"/>